<dbReference type="Proteomes" id="UP000621560">
    <property type="component" value="Unassembled WGS sequence"/>
</dbReference>
<dbReference type="InterPro" id="IPR037923">
    <property type="entry name" value="HTH-like"/>
</dbReference>
<gene>
    <name evidence="5" type="ORF">IDH44_15185</name>
</gene>
<dbReference type="RefSeq" id="WP_190919060.1">
    <property type="nucleotide sequence ID" value="NZ_JACXIZ010000025.1"/>
</dbReference>
<dbReference type="Pfam" id="PF12833">
    <property type="entry name" value="HTH_18"/>
    <property type="match status" value="1"/>
</dbReference>
<sequence>MFNEVTVNLDKMIPDWHTAAERIRWHIVVLMIEGQAHYVINNEEVILSPGQILFIPLHSERSGKNVAGQPHHKYTVLFNLSAPFKDEPDYLSRKTYFVLRVNNFEYYKHRIEKMFAELREEQPLRYFICKGILQELLGLLGKEMRESTIAPMKLSYVKAMKDYLIDHYREAIEIDDLARLIHRSPNYTISIFKEVMGQSPIQYIHYLRIMEACNLLTDTDMTVSSISEHLGYYDPSYFSKTFKKFMSTSPKAFIIQSST</sequence>
<name>A0A927GSG7_9BACL</name>
<dbReference type="SMART" id="SM00342">
    <property type="entry name" value="HTH_ARAC"/>
    <property type="match status" value="1"/>
</dbReference>
<dbReference type="InterPro" id="IPR009057">
    <property type="entry name" value="Homeodomain-like_sf"/>
</dbReference>
<dbReference type="CDD" id="cd02208">
    <property type="entry name" value="cupin_RmlC-like"/>
    <property type="match status" value="1"/>
</dbReference>
<evidence type="ECO:0000256" key="2">
    <source>
        <dbReference type="ARBA" id="ARBA00023125"/>
    </source>
</evidence>
<dbReference type="Gene3D" id="1.10.10.60">
    <property type="entry name" value="Homeodomain-like"/>
    <property type="match status" value="2"/>
</dbReference>
<organism evidence="5 6">
    <name type="scientific">Paenibacillus sabuli</name>
    <dbReference type="NCBI Taxonomy" id="2772509"/>
    <lineage>
        <taxon>Bacteria</taxon>
        <taxon>Bacillati</taxon>
        <taxon>Bacillota</taxon>
        <taxon>Bacilli</taxon>
        <taxon>Bacillales</taxon>
        <taxon>Paenibacillaceae</taxon>
        <taxon>Paenibacillus</taxon>
    </lineage>
</organism>
<dbReference type="GO" id="GO:0043565">
    <property type="term" value="F:sequence-specific DNA binding"/>
    <property type="evidence" value="ECO:0007669"/>
    <property type="project" value="InterPro"/>
</dbReference>
<dbReference type="PROSITE" id="PS00041">
    <property type="entry name" value="HTH_ARAC_FAMILY_1"/>
    <property type="match status" value="1"/>
</dbReference>
<dbReference type="AlphaFoldDB" id="A0A927GSG7"/>
<evidence type="ECO:0000313" key="5">
    <source>
        <dbReference type="EMBL" id="MBD2846543.1"/>
    </source>
</evidence>
<dbReference type="InterPro" id="IPR018060">
    <property type="entry name" value="HTH_AraC"/>
</dbReference>
<dbReference type="SUPFAM" id="SSF51215">
    <property type="entry name" value="Regulatory protein AraC"/>
    <property type="match status" value="1"/>
</dbReference>
<evidence type="ECO:0000256" key="1">
    <source>
        <dbReference type="ARBA" id="ARBA00023015"/>
    </source>
</evidence>
<keyword evidence="2" id="KW-0238">DNA-binding</keyword>
<keyword evidence="6" id="KW-1185">Reference proteome</keyword>
<dbReference type="PROSITE" id="PS01124">
    <property type="entry name" value="HTH_ARAC_FAMILY_2"/>
    <property type="match status" value="1"/>
</dbReference>
<feature type="domain" description="HTH araC/xylS-type" evidence="4">
    <location>
        <begin position="158"/>
        <end position="256"/>
    </location>
</feature>
<dbReference type="GO" id="GO:0003700">
    <property type="term" value="F:DNA-binding transcription factor activity"/>
    <property type="evidence" value="ECO:0007669"/>
    <property type="project" value="InterPro"/>
</dbReference>
<dbReference type="Pfam" id="PF02311">
    <property type="entry name" value="AraC_binding"/>
    <property type="match status" value="1"/>
</dbReference>
<evidence type="ECO:0000313" key="6">
    <source>
        <dbReference type="Proteomes" id="UP000621560"/>
    </source>
</evidence>
<reference evidence="5" key="1">
    <citation type="submission" date="2020-09" db="EMBL/GenBank/DDBJ databases">
        <title>A novel bacterium of genus Paenibacillus, isolated from South China Sea.</title>
        <authorList>
            <person name="Huang H."/>
            <person name="Mo K."/>
            <person name="Hu Y."/>
        </authorList>
    </citation>
    <scope>NUCLEOTIDE SEQUENCE</scope>
    <source>
        <strain evidence="5">IB182496</strain>
    </source>
</reference>
<evidence type="ECO:0000259" key="4">
    <source>
        <dbReference type="PROSITE" id="PS01124"/>
    </source>
</evidence>
<dbReference type="PANTHER" id="PTHR43280">
    <property type="entry name" value="ARAC-FAMILY TRANSCRIPTIONAL REGULATOR"/>
    <property type="match status" value="1"/>
</dbReference>
<dbReference type="SUPFAM" id="SSF46689">
    <property type="entry name" value="Homeodomain-like"/>
    <property type="match status" value="2"/>
</dbReference>
<dbReference type="InterPro" id="IPR003313">
    <property type="entry name" value="AraC-bd"/>
</dbReference>
<keyword evidence="1" id="KW-0805">Transcription regulation</keyword>
<dbReference type="EMBL" id="JACXIZ010000025">
    <property type="protein sequence ID" value="MBD2846543.1"/>
    <property type="molecule type" value="Genomic_DNA"/>
</dbReference>
<accession>A0A927GSG7</accession>
<evidence type="ECO:0000256" key="3">
    <source>
        <dbReference type="ARBA" id="ARBA00023163"/>
    </source>
</evidence>
<protein>
    <submittedName>
        <fullName evidence="5">Helix-turn-helix transcriptional regulator</fullName>
    </submittedName>
</protein>
<dbReference type="PANTHER" id="PTHR43280:SF28">
    <property type="entry name" value="HTH-TYPE TRANSCRIPTIONAL ACTIVATOR RHAS"/>
    <property type="match status" value="1"/>
</dbReference>
<dbReference type="InterPro" id="IPR018062">
    <property type="entry name" value="HTH_AraC-typ_CS"/>
</dbReference>
<comment type="caution">
    <text evidence="5">The sequence shown here is derived from an EMBL/GenBank/DDBJ whole genome shotgun (WGS) entry which is preliminary data.</text>
</comment>
<proteinExistence type="predicted"/>
<keyword evidence="3" id="KW-0804">Transcription</keyword>